<evidence type="ECO:0000259" key="2">
    <source>
        <dbReference type="SMART" id="SM00646"/>
    </source>
</evidence>
<dbReference type="CDD" id="cd02696">
    <property type="entry name" value="MurNAc-LAA"/>
    <property type="match status" value="1"/>
</dbReference>
<feature type="domain" description="MurNAc-LAA" evidence="2">
    <location>
        <begin position="104"/>
        <end position="214"/>
    </location>
</feature>
<dbReference type="Pfam" id="PF01520">
    <property type="entry name" value="Amidase_3"/>
    <property type="match status" value="1"/>
</dbReference>
<reference evidence="3 4" key="1">
    <citation type="journal article" date="2010" name="J. Bacteriol.">
        <title>Complete genome sequence of the cellulolytic thermophile Caldicellulosiruptor obsidiansis OB47T.</title>
        <authorList>
            <person name="Elkins J.G."/>
            <person name="Lochner A."/>
            <person name="Hamilton-Brehm S.D."/>
            <person name="Davenport K.W."/>
            <person name="Podar M."/>
            <person name="Brown S.D."/>
            <person name="Land M.L."/>
            <person name="Hauser L.J."/>
            <person name="Klingeman D.M."/>
            <person name="Raman B."/>
            <person name="Goodwin L.A."/>
            <person name="Tapia R."/>
            <person name="Meincke L.J."/>
            <person name="Detter J.C."/>
            <person name="Bruce D.C."/>
            <person name="Han C.S."/>
            <person name="Palumbo A.V."/>
            <person name="Cottingham R.W."/>
            <person name="Keller M."/>
            <person name="Graham D.E."/>
        </authorList>
    </citation>
    <scope>NUCLEOTIDE SEQUENCE [LARGE SCALE GENOMIC DNA]</scope>
    <source>
        <strain evidence="4">ATCC BAA-2073 / strain OB47</strain>
    </source>
</reference>
<gene>
    <name evidence="3" type="ordered locus">COB47_1461</name>
</gene>
<dbReference type="InterPro" id="IPR050695">
    <property type="entry name" value="N-acetylmuramoyl_amidase_3"/>
</dbReference>
<proteinExistence type="predicted"/>
<dbReference type="STRING" id="608506.COB47_1461"/>
<keyword evidence="1 3" id="KW-0378">Hydrolase</keyword>
<dbReference type="KEGG" id="cob:COB47_1461"/>
<dbReference type="AlphaFoldDB" id="D9TL68"/>
<keyword evidence="4" id="KW-1185">Reference proteome</keyword>
<name>D9TL68_CALOO</name>
<sequence length="223" mass="24944">MDKIAATFLFLGVFLNFTNMRNLEYTDFKEVKMMKVCIDPGHGGKDPGAIGKNNTKEKDITLAIAKKLKFILEDGTNTKVILTRDSDILPWGEKSVKEDLKARCDIANANLVDVFVSIHCNSSKNDSARGIETFYYKTSQKGFLLAVEVQKSIVEAVKTINRGVKFADFYVLRATKMPAILTECGFLSNPEEEKMLNNQNYQTQIALAIAKGIVNYQKNVDKA</sequence>
<dbReference type="GO" id="GO:0030288">
    <property type="term" value="C:outer membrane-bounded periplasmic space"/>
    <property type="evidence" value="ECO:0007669"/>
    <property type="project" value="TreeGrafter"/>
</dbReference>
<dbReference type="HOGENOM" id="CLU_014322_9_1_9"/>
<dbReference type="EMBL" id="CP002164">
    <property type="protein sequence ID" value="ADL42750.1"/>
    <property type="molecule type" value="Genomic_DNA"/>
</dbReference>
<dbReference type="GO" id="GO:0009253">
    <property type="term" value="P:peptidoglycan catabolic process"/>
    <property type="evidence" value="ECO:0007669"/>
    <property type="project" value="InterPro"/>
</dbReference>
<dbReference type="SUPFAM" id="SSF53187">
    <property type="entry name" value="Zn-dependent exopeptidases"/>
    <property type="match status" value="1"/>
</dbReference>
<dbReference type="Proteomes" id="UP000000347">
    <property type="component" value="Chromosome"/>
</dbReference>
<dbReference type="Gene3D" id="3.40.630.40">
    <property type="entry name" value="Zn-dependent exopeptidases"/>
    <property type="match status" value="1"/>
</dbReference>
<organism evidence="3 4">
    <name type="scientific">Caldicellulosiruptor obsidiansis (strain ATCC BAA-2073 / JCM 16842 / OB47)</name>
    <dbReference type="NCBI Taxonomy" id="608506"/>
    <lineage>
        <taxon>Bacteria</taxon>
        <taxon>Bacillati</taxon>
        <taxon>Bacillota</taxon>
        <taxon>Bacillota incertae sedis</taxon>
        <taxon>Caldicellulosiruptorales</taxon>
        <taxon>Caldicellulosiruptoraceae</taxon>
        <taxon>Caldicellulosiruptor</taxon>
    </lineage>
</organism>
<dbReference type="PANTHER" id="PTHR30404:SF0">
    <property type="entry name" value="N-ACETYLMURAMOYL-L-ALANINE AMIDASE AMIC"/>
    <property type="match status" value="1"/>
</dbReference>
<dbReference type="InterPro" id="IPR002508">
    <property type="entry name" value="MurNAc-LAA_cat"/>
</dbReference>
<protein>
    <submittedName>
        <fullName evidence="3">N-acetylmuramoyl-L-alanine amidase</fullName>
        <ecNumber evidence="3">3.5.1.28</ecNumber>
    </submittedName>
</protein>
<dbReference type="eggNOG" id="COG0860">
    <property type="taxonomic scope" value="Bacteria"/>
</dbReference>
<evidence type="ECO:0000313" key="3">
    <source>
        <dbReference type="EMBL" id="ADL42750.1"/>
    </source>
</evidence>
<dbReference type="PANTHER" id="PTHR30404">
    <property type="entry name" value="N-ACETYLMURAMOYL-L-ALANINE AMIDASE"/>
    <property type="match status" value="1"/>
</dbReference>
<dbReference type="GO" id="GO:0008745">
    <property type="term" value="F:N-acetylmuramoyl-L-alanine amidase activity"/>
    <property type="evidence" value="ECO:0007669"/>
    <property type="project" value="UniProtKB-EC"/>
</dbReference>
<evidence type="ECO:0000313" key="4">
    <source>
        <dbReference type="Proteomes" id="UP000000347"/>
    </source>
</evidence>
<dbReference type="SMART" id="SM00646">
    <property type="entry name" value="Ami_3"/>
    <property type="match status" value="1"/>
</dbReference>
<accession>D9TL68</accession>
<evidence type="ECO:0000256" key="1">
    <source>
        <dbReference type="ARBA" id="ARBA00022801"/>
    </source>
</evidence>
<dbReference type="EC" id="3.5.1.28" evidence="3"/>